<protein>
    <submittedName>
        <fullName evidence="2">Transcriptional regulator PadR-like family protein</fullName>
    </submittedName>
</protein>
<dbReference type="PANTHER" id="PTHR43252">
    <property type="entry name" value="TRANSCRIPTIONAL REGULATOR YQJI"/>
    <property type="match status" value="1"/>
</dbReference>
<comment type="caution">
    <text evidence="2">The sequence shown here is derived from an EMBL/GenBank/DDBJ whole genome shotgun (WGS) entry which is preliminary data.</text>
</comment>
<keyword evidence="3" id="KW-1185">Reference proteome</keyword>
<dbReference type="AlphaFoldDB" id="A0A0D8FTL1"/>
<feature type="domain" description="Transcription regulator PadR N-terminal" evidence="1">
    <location>
        <begin position="52"/>
        <end position="102"/>
    </location>
</feature>
<dbReference type="OrthoDB" id="2374094at2"/>
<dbReference type="PANTHER" id="PTHR43252:SF2">
    <property type="entry name" value="TRANSCRIPTION REGULATOR, PADR-LIKE FAMILY"/>
    <property type="match status" value="1"/>
</dbReference>
<name>A0A0D8FTL1_9ACTN</name>
<evidence type="ECO:0000259" key="1">
    <source>
        <dbReference type="Pfam" id="PF03551"/>
    </source>
</evidence>
<dbReference type="InterPro" id="IPR005149">
    <property type="entry name" value="Tscrpt_reg_PadR_N"/>
</dbReference>
<sequence length="243" mass="27473">MRYGFGSTRYRVDAHCLTRYSVSVYCKVISASYTGCMRASSHSNGSATELLLLGLLADERMHGYELKRRIDTTFGALMTMSWGSLYPALAKLERRGLIRSEVGGASMAQIDSRKLSGALAAELALLQRGDQPALGRRNRKVYAITTTGEEELLQLLRRLAIDDDRTFWVALAFSARLSETERLGLFEQRVSIVKERVDVLRKLSASSVGLRHVKDGLEYRLDAELQWIERELKDLREQHTLSR</sequence>
<evidence type="ECO:0000313" key="2">
    <source>
        <dbReference type="EMBL" id="KJE76461.1"/>
    </source>
</evidence>
<dbReference type="InterPro" id="IPR036388">
    <property type="entry name" value="WH-like_DNA-bd_sf"/>
</dbReference>
<organism evidence="2 3">
    <name type="scientific">Ferrimicrobium acidiphilum DSM 19497</name>
    <dbReference type="NCBI Taxonomy" id="1121877"/>
    <lineage>
        <taxon>Bacteria</taxon>
        <taxon>Bacillati</taxon>
        <taxon>Actinomycetota</taxon>
        <taxon>Acidimicrobiia</taxon>
        <taxon>Acidimicrobiales</taxon>
        <taxon>Acidimicrobiaceae</taxon>
        <taxon>Ferrimicrobium</taxon>
    </lineage>
</organism>
<accession>A0A0D8FTL1</accession>
<dbReference type="STRING" id="1121877.FEAC_18230"/>
<dbReference type="SUPFAM" id="SSF46785">
    <property type="entry name" value="Winged helix' DNA-binding domain"/>
    <property type="match status" value="2"/>
</dbReference>
<gene>
    <name evidence="2" type="ORF">FEAC_18230</name>
</gene>
<dbReference type="EMBL" id="JXUW01000016">
    <property type="protein sequence ID" value="KJE76461.1"/>
    <property type="molecule type" value="Genomic_DNA"/>
</dbReference>
<dbReference type="Proteomes" id="UP000032336">
    <property type="component" value="Unassembled WGS sequence"/>
</dbReference>
<dbReference type="InterPro" id="IPR036390">
    <property type="entry name" value="WH_DNA-bd_sf"/>
</dbReference>
<dbReference type="Gene3D" id="1.10.10.10">
    <property type="entry name" value="Winged helix-like DNA-binding domain superfamily/Winged helix DNA-binding domain"/>
    <property type="match status" value="1"/>
</dbReference>
<dbReference type="eggNOG" id="COG1695">
    <property type="taxonomic scope" value="Bacteria"/>
</dbReference>
<reference evidence="2 3" key="1">
    <citation type="submission" date="2015-01" db="EMBL/GenBank/DDBJ databases">
        <title>Draft genome of the acidophilic iron oxidizer Ferrimicrobium acidiphilum strain T23.</title>
        <authorList>
            <person name="Poehlein A."/>
            <person name="Eisen S."/>
            <person name="Schloemann M."/>
            <person name="Johnson B.D."/>
            <person name="Daniel R."/>
            <person name="Muehling M."/>
        </authorList>
    </citation>
    <scope>NUCLEOTIDE SEQUENCE [LARGE SCALE GENOMIC DNA]</scope>
    <source>
        <strain evidence="2 3">T23</strain>
    </source>
</reference>
<dbReference type="Pfam" id="PF03551">
    <property type="entry name" value="PadR"/>
    <property type="match status" value="1"/>
</dbReference>
<proteinExistence type="predicted"/>
<evidence type="ECO:0000313" key="3">
    <source>
        <dbReference type="Proteomes" id="UP000032336"/>
    </source>
</evidence>